<proteinExistence type="predicted"/>
<gene>
    <name evidence="1" type="ORF">GCM10023235_56500</name>
</gene>
<evidence type="ECO:0000313" key="1">
    <source>
        <dbReference type="EMBL" id="GAA4870445.1"/>
    </source>
</evidence>
<keyword evidence="2" id="KW-1185">Reference proteome</keyword>
<organism evidence="1 2">
    <name type="scientific">Kitasatospora terrestris</name>
    <dbReference type="NCBI Taxonomy" id="258051"/>
    <lineage>
        <taxon>Bacteria</taxon>
        <taxon>Bacillati</taxon>
        <taxon>Actinomycetota</taxon>
        <taxon>Actinomycetes</taxon>
        <taxon>Kitasatosporales</taxon>
        <taxon>Streptomycetaceae</taxon>
        <taxon>Kitasatospora</taxon>
    </lineage>
</organism>
<reference evidence="2" key="1">
    <citation type="journal article" date="2019" name="Int. J. Syst. Evol. Microbiol.">
        <title>The Global Catalogue of Microorganisms (GCM) 10K type strain sequencing project: providing services to taxonomists for standard genome sequencing and annotation.</title>
        <authorList>
            <consortium name="The Broad Institute Genomics Platform"/>
            <consortium name="The Broad Institute Genome Sequencing Center for Infectious Disease"/>
            <person name="Wu L."/>
            <person name="Ma J."/>
        </authorList>
    </citation>
    <scope>NUCLEOTIDE SEQUENCE [LARGE SCALE GENOMIC DNA]</scope>
    <source>
        <strain evidence="2">JCM 13006</strain>
    </source>
</reference>
<sequence length="67" mass="7552">MNDDVAALDGETGTPQEWFFCLDHHRVERDYQCPVTSLLGPFPSAEVAGHALQRAEHNNAVWRSDQD</sequence>
<dbReference type="Proteomes" id="UP001501752">
    <property type="component" value="Unassembled WGS sequence"/>
</dbReference>
<dbReference type="RefSeq" id="WP_345699690.1">
    <property type="nucleotide sequence ID" value="NZ_BAABIS010000001.1"/>
</dbReference>
<comment type="caution">
    <text evidence="1">The sequence shown here is derived from an EMBL/GenBank/DDBJ whole genome shotgun (WGS) entry which is preliminary data.</text>
</comment>
<protein>
    <submittedName>
        <fullName evidence="1">Uncharacterized protein</fullName>
    </submittedName>
</protein>
<name>A0ABP9E7D8_9ACTN</name>
<dbReference type="EMBL" id="BAABIS010000001">
    <property type="protein sequence ID" value="GAA4870445.1"/>
    <property type="molecule type" value="Genomic_DNA"/>
</dbReference>
<accession>A0ABP9E7D8</accession>
<evidence type="ECO:0000313" key="2">
    <source>
        <dbReference type="Proteomes" id="UP001501752"/>
    </source>
</evidence>